<dbReference type="Gene3D" id="2.160.20.120">
    <property type="match status" value="1"/>
</dbReference>
<keyword evidence="1" id="KW-0732">Signal</keyword>
<feature type="signal peptide" evidence="1">
    <location>
        <begin position="1"/>
        <end position="19"/>
    </location>
</feature>
<keyword evidence="4" id="KW-1185">Reference proteome</keyword>
<organism evidence="3 4">
    <name type="scientific">Sphingomonas dokdonensis</name>
    <dbReference type="NCBI Taxonomy" id="344880"/>
    <lineage>
        <taxon>Bacteria</taxon>
        <taxon>Pseudomonadati</taxon>
        <taxon>Pseudomonadota</taxon>
        <taxon>Alphaproteobacteria</taxon>
        <taxon>Sphingomonadales</taxon>
        <taxon>Sphingomonadaceae</taxon>
        <taxon>Sphingomonas</taxon>
    </lineage>
</organism>
<dbReference type="AlphaFoldDB" id="A0A245ZGM1"/>
<dbReference type="EMBL" id="NBBI01000005">
    <property type="protein sequence ID" value="OWK28889.1"/>
    <property type="molecule type" value="Genomic_DNA"/>
</dbReference>
<reference evidence="3 4" key="1">
    <citation type="submission" date="2017-03" db="EMBL/GenBank/DDBJ databases">
        <title>Genome sequence of Sphingomonas dokdonensis DSM 21029.</title>
        <authorList>
            <person name="Poehlein A."/>
            <person name="Wuebbeler J.H."/>
            <person name="Steinbuechel A."/>
            <person name="Daniel R."/>
        </authorList>
    </citation>
    <scope>NUCLEOTIDE SEQUENCE [LARGE SCALE GENOMIC DNA]</scope>
    <source>
        <strain evidence="3 4">DSM 21029</strain>
    </source>
</reference>
<name>A0A245ZGM1_9SPHN</name>
<evidence type="ECO:0000259" key="2">
    <source>
        <dbReference type="Pfam" id="PF10988"/>
    </source>
</evidence>
<protein>
    <recommendedName>
        <fullName evidence="2">Putative auto-transporter adhesin head GIN domain-containing protein</fullName>
    </recommendedName>
</protein>
<feature type="chain" id="PRO_5012670329" description="Putative auto-transporter adhesin head GIN domain-containing protein" evidence="1">
    <location>
        <begin position="20"/>
        <end position="233"/>
    </location>
</feature>
<dbReference type="Proteomes" id="UP000197290">
    <property type="component" value="Unassembled WGS sequence"/>
</dbReference>
<feature type="domain" description="Putative auto-transporter adhesin head GIN" evidence="2">
    <location>
        <begin position="29"/>
        <end position="213"/>
    </location>
</feature>
<evidence type="ECO:0000313" key="4">
    <source>
        <dbReference type="Proteomes" id="UP000197290"/>
    </source>
</evidence>
<dbReference type="RefSeq" id="WP_088368030.1">
    <property type="nucleotide sequence ID" value="NZ_NBBI01000005.1"/>
</dbReference>
<proteinExistence type="predicted"/>
<sequence>MTKWLAPLLAVIAASPAWAAERTVTLGSFEKVRVDGPFEVRIVTGASPGVKLSGDRELIERVAVQANGASLTIRLGNGGWGERFASADNAPPVITISTPRLTNLAIAAGARATANRLKGQQVVVSVHGAGSLVIDRVEADQFSASLLGAGALTVSGEANRARLVSDGTPTIDASKLIVKDLDVQLSGLGETSAFARQTASVTSNGLGKVTVRGPATCTVRAAAGGPVVCGSGK</sequence>
<dbReference type="OrthoDB" id="7478143at2"/>
<dbReference type="Pfam" id="PF10988">
    <property type="entry name" value="DUF2807"/>
    <property type="match status" value="1"/>
</dbReference>
<dbReference type="InterPro" id="IPR021255">
    <property type="entry name" value="DUF2807"/>
</dbReference>
<accession>A0A245ZGM1</accession>
<evidence type="ECO:0000313" key="3">
    <source>
        <dbReference type="EMBL" id="OWK28889.1"/>
    </source>
</evidence>
<evidence type="ECO:0000256" key="1">
    <source>
        <dbReference type="SAM" id="SignalP"/>
    </source>
</evidence>
<gene>
    <name evidence="3" type="ORF">SPDO_27250</name>
</gene>
<comment type="caution">
    <text evidence="3">The sequence shown here is derived from an EMBL/GenBank/DDBJ whole genome shotgun (WGS) entry which is preliminary data.</text>
</comment>